<evidence type="ECO:0000313" key="2">
    <source>
        <dbReference type="EnsemblProtists" id="EKX39314"/>
    </source>
</evidence>
<dbReference type="EMBL" id="JH993040">
    <property type="protein sequence ID" value="EKX39314.1"/>
    <property type="molecule type" value="Genomic_DNA"/>
</dbReference>
<gene>
    <name evidence="1" type="ORF">GUITHDRAFT_154450</name>
</gene>
<dbReference type="EnsemblProtists" id="EKX39314">
    <property type="protein sequence ID" value="EKX39314"/>
    <property type="gene ID" value="GUITHDRAFT_154450"/>
</dbReference>
<dbReference type="PaxDb" id="55529-EKX39314"/>
<reference evidence="2" key="3">
    <citation type="submission" date="2015-06" db="UniProtKB">
        <authorList>
            <consortium name="EnsemblProtists"/>
        </authorList>
    </citation>
    <scope>IDENTIFICATION</scope>
</reference>
<keyword evidence="3" id="KW-1185">Reference proteome</keyword>
<evidence type="ECO:0000313" key="3">
    <source>
        <dbReference type="Proteomes" id="UP000011087"/>
    </source>
</evidence>
<protein>
    <submittedName>
        <fullName evidence="1 2">Uncharacterized protein</fullName>
    </submittedName>
</protein>
<dbReference type="AlphaFoldDB" id="L1ITX0"/>
<dbReference type="KEGG" id="gtt:GUITHDRAFT_154450"/>
<organism evidence="1">
    <name type="scientific">Guillardia theta (strain CCMP2712)</name>
    <name type="common">Cryptophyte</name>
    <dbReference type="NCBI Taxonomy" id="905079"/>
    <lineage>
        <taxon>Eukaryota</taxon>
        <taxon>Cryptophyceae</taxon>
        <taxon>Pyrenomonadales</taxon>
        <taxon>Geminigeraceae</taxon>
        <taxon>Guillardia</taxon>
    </lineage>
</organism>
<proteinExistence type="predicted"/>
<dbReference type="RefSeq" id="XP_005826294.1">
    <property type="nucleotide sequence ID" value="XM_005826237.1"/>
</dbReference>
<accession>L1ITX0</accession>
<name>L1ITX0_GUITC</name>
<reference evidence="3" key="2">
    <citation type="submission" date="2012-11" db="EMBL/GenBank/DDBJ databases">
        <authorList>
            <person name="Kuo A."/>
            <person name="Curtis B.A."/>
            <person name="Tanifuji G."/>
            <person name="Burki F."/>
            <person name="Gruber A."/>
            <person name="Irimia M."/>
            <person name="Maruyama S."/>
            <person name="Arias M.C."/>
            <person name="Ball S.G."/>
            <person name="Gile G.H."/>
            <person name="Hirakawa Y."/>
            <person name="Hopkins J.F."/>
            <person name="Rensing S.A."/>
            <person name="Schmutz J."/>
            <person name="Symeonidi A."/>
            <person name="Elias M."/>
            <person name="Eveleigh R.J."/>
            <person name="Herman E.K."/>
            <person name="Klute M.J."/>
            <person name="Nakayama T."/>
            <person name="Obornik M."/>
            <person name="Reyes-Prieto A."/>
            <person name="Armbrust E.V."/>
            <person name="Aves S.J."/>
            <person name="Beiko R.G."/>
            <person name="Coutinho P."/>
            <person name="Dacks J.B."/>
            <person name="Durnford D.G."/>
            <person name="Fast N.M."/>
            <person name="Green B.R."/>
            <person name="Grisdale C."/>
            <person name="Hempe F."/>
            <person name="Henrissat B."/>
            <person name="Hoppner M.P."/>
            <person name="Ishida K.-I."/>
            <person name="Kim E."/>
            <person name="Koreny L."/>
            <person name="Kroth P.G."/>
            <person name="Liu Y."/>
            <person name="Malik S.-B."/>
            <person name="Maier U.G."/>
            <person name="McRose D."/>
            <person name="Mock T."/>
            <person name="Neilson J.A."/>
            <person name="Onodera N.T."/>
            <person name="Poole A.M."/>
            <person name="Pritham E.J."/>
            <person name="Richards T.A."/>
            <person name="Rocap G."/>
            <person name="Roy S.W."/>
            <person name="Sarai C."/>
            <person name="Schaack S."/>
            <person name="Shirato S."/>
            <person name="Slamovits C.H."/>
            <person name="Spencer D.F."/>
            <person name="Suzuki S."/>
            <person name="Worden A.Z."/>
            <person name="Zauner S."/>
            <person name="Barry K."/>
            <person name="Bell C."/>
            <person name="Bharti A.K."/>
            <person name="Crow J.A."/>
            <person name="Grimwood J."/>
            <person name="Kramer R."/>
            <person name="Lindquist E."/>
            <person name="Lucas S."/>
            <person name="Salamov A."/>
            <person name="McFadden G.I."/>
            <person name="Lane C.E."/>
            <person name="Keeling P.J."/>
            <person name="Gray M.W."/>
            <person name="Grigoriev I.V."/>
            <person name="Archibald J.M."/>
        </authorList>
    </citation>
    <scope>NUCLEOTIDE SEQUENCE</scope>
    <source>
        <strain evidence="3">CCMP2712</strain>
    </source>
</reference>
<dbReference type="HOGENOM" id="CLU_2983143_0_0_1"/>
<dbReference type="GeneID" id="17296128"/>
<dbReference type="Proteomes" id="UP000011087">
    <property type="component" value="Unassembled WGS sequence"/>
</dbReference>
<evidence type="ECO:0000313" key="1">
    <source>
        <dbReference type="EMBL" id="EKX39314.1"/>
    </source>
</evidence>
<reference evidence="1 3" key="1">
    <citation type="journal article" date="2012" name="Nature">
        <title>Algal genomes reveal evolutionary mosaicism and the fate of nucleomorphs.</title>
        <authorList>
            <consortium name="DOE Joint Genome Institute"/>
            <person name="Curtis B.A."/>
            <person name="Tanifuji G."/>
            <person name="Burki F."/>
            <person name="Gruber A."/>
            <person name="Irimia M."/>
            <person name="Maruyama S."/>
            <person name="Arias M.C."/>
            <person name="Ball S.G."/>
            <person name="Gile G.H."/>
            <person name="Hirakawa Y."/>
            <person name="Hopkins J.F."/>
            <person name="Kuo A."/>
            <person name="Rensing S.A."/>
            <person name="Schmutz J."/>
            <person name="Symeonidi A."/>
            <person name="Elias M."/>
            <person name="Eveleigh R.J."/>
            <person name="Herman E.K."/>
            <person name="Klute M.J."/>
            <person name="Nakayama T."/>
            <person name="Obornik M."/>
            <person name="Reyes-Prieto A."/>
            <person name="Armbrust E.V."/>
            <person name="Aves S.J."/>
            <person name="Beiko R.G."/>
            <person name="Coutinho P."/>
            <person name="Dacks J.B."/>
            <person name="Durnford D.G."/>
            <person name="Fast N.M."/>
            <person name="Green B.R."/>
            <person name="Grisdale C.J."/>
            <person name="Hempel F."/>
            <person name="Henrissat B."/>
            <person name="Hoppner M.P."/>
            <person name="Ishida K."/>
            <person name="Kim E."/>
            <person name="Koreny L."/>
            <person name="Kroth P.G."/>
            <person name="Liu Y."/>
            <person name="Malik S.B."/>
            <person name="Maier U.G."/>
            <person name="McRose D."/>
            <person name="Mock T."/>
            <person name="Neilson J.A."/>
            <person name="Onodera N.T."/>
            <person name="Poole A.M."/>
            <person name="Pritham E.J."/>
            <person name="Richards T.A."/>
            <person name="Rocap G."/>
            <person name="Roy S.W."/>
            <person name="Sarai C."/>
            <person name="Schaack S."/>
            <person name="Shirato S."/>
            <person name="Slamovits C.H."/>
            <person name="Spencer D.F."/>
            <person name="Suzuki S."/>
            <person name="Worden A.Z."/>
            <person name="Zauner S."/>
            <person name="Barry K."/>
            <person name="Bell C."/>
            <person name="Bharti A.K."/>
            <person name="Crow J.A."/>
            <person name="Grimwood J."/>
            <person name="Kramer R."/>
            <person name="Lindquist E."/>
            <person name="Lucas S."/>
            <person name="Salamov A."/>
            <person name="McFadden G.I."/>
            <person name="Lane C.E."/>
            <person name="Keeling P.J."/>
            <person name="Gray M.W."/>
            <person name="Grigoriev I.V."/>
            <person name="Archibald J.M."/>
        </authorList>
    </citation>
    <scope>NUCLEOTIDE SEQUENCE</scope>
    <source>
        <strain evidence="1 3">CCMP2712</strain>
    </source>
</reference>
<sequence length="58" mass="6980">MTEEQYRHVPRLPPLWHGVVSPSTVEPKDFRFNEQTAEMEMSWDPTRRAFLDQHIEPE</sequence>